<protein>
    <submittedName>
        <fullName evidence="1">Uncharacterized protein</fullName>
    </submittedName>
</protein>
<organism evidence="1">
    <name type="scientific">Myoviridae sp. ctNQV2</name>
    <dbReference type="NCBI Taxonomy" id="2827683"/>
    <lineage>
        <taxon>Viruses</taxon>
        <taxon>Duplodnaviria</taxon>
        <taxon>Heunggongvirae</taxon>
        <taxon>Uroviricota</taxon>
        <taxon>Caudoviricetes</taxon>
    </lineage>
</organism>
<dbReference type="EMBL" id="BK032510">
    <property type="protein sequence ID" value="DAF44015.1"/>
    <property type="molecule type" value="Genomic_DNA"/>
</dbReference>
<evidence type="ECO:0000313" key="1">
    <source>
        <dbReference type="EMBL" id="DAF44015.1"/>
    </source>
</evidence>
<reference evidence="1" key="1">
    <citation type="journal article" date="2021" name="Proc. Natl. Acad. Sci. U.S.A.">
        <title>A Catalog of Tens of Thousands of Viruses from Human Metagenomes Reveals Hidden Associations with Chronic Diseases.</title>
        <authorList>
            <person name="Tisza M.J."/>
            <person name="Buck C.B."/>
        </authorList>
    </citation>
    <scope>NUCLEOTIDE SEQUENCE</scope>
    <source>
        <strain evidence="1">CtNQV2</strain>
    </source>
</reference>
<proteinExistence type="predicted"/>
<accession>A0A8S5RZR4</accession>
<name>A0A8S5RZR4_9CAUD</name>
<sequence length="87" mass="10437">MRKIYLLICTYDSDICRAILSFSEKNDDSRNILKKYFQSLSEVKDYKTDEDINKMVSNLLKCDSLYLYNDFYQIKEIPFNIEVINKD</sequence>